<name>A0ABV7SSU4_9SPHN</name>
<reference evidence="3" key="1">
    <citation type="journal article" date="2019" name="Int. J. Syst. Evol. Microbiol.">
        <title>The Global Catalogue of Microorganisms (GCM) 10K type strain sequencing project: providing services to taxonomists for standard genome sequencing and annotation.</title>
        <authorList>
            <consortium name="The Broad Institute Genomics Platform"/>
            <consortium name="The Broad Institute Genome Sequencing Center for Infectious Disease"/>
            <person name="Wu L."/>
            <person name="Ma J."/>
        </authorList>
    </citation>
    <scope>NUCLEOTIDE SEQUENCE [LARGE SCALE GENOMIC DNA]</scope>
    <source>
        <strain evidence="3">KCTC 42739</strain>
    </source>
</reference>
<dbReference type="Pfam" id="PF08447">
    <property type="entry name" value="PAS_3"/>
    <property type="match status" value="1"/>
</dbReference>
<dbReference type="RefSeq" id="WP_261293246.1">
    <property type="nucleotide sequence ID" value="NZ_JANQBK010000003.1"/>
</dbReference>
<dbReference type="CDD" id="cd00130">
    <property type="entry name" value="PAS"/>
    <property type="match status" value="1"/>
</dbReference>
<evidence type="ECO:0000313" key="2">
    <source>
        <dbReference type="EMBL" id="MFC3579871.1"/>
    </source>
</evidence>
<organism evidence="2 3">
    <name type="scientific">Sphingomonas hylomeconis</name>
    <dbReference type="NCBI Taxonomy" id="1395958"/>
    <lineage>
        <taxon>Bacteria</taxon>
        <taxon>Pseudomonadati</taxon>
        <taxon>Pseudomonadota</taxon>
        <taxon>Alphaproteobacteria</taxon>
        <taxon>Sphingomonadales</taxon>
        <taxon>Sphingomonadaceae</taxon>
        <taxon>Sphingomonas</taxon>
    </lineage>
</organism>
<feature type="domain" description="PAS fold-3" evidence="1">
    <location>
        <begin position="29"/>
        <end position="79"/>
    </location>
</feature>
<dbReference type="EMBL" id="JBHRXP010000002">
    <property type="protein sequence ID" value="MFC3579871.1"/>
    <property type="molecule type" value="Genomic_DNA"/>
</dbReference>
<sequence length="224" mass="24231">MIDSTGIVVAADPTFTAMMRAAHDQIGVNAIALTAPSDRDRCTILVEKIVADGQPVSTVKRMIRADGSHVWVRNTLTATGSAAERLIAIDVEESLPPPGWVEPDKLLAVARLVFQSRRGRAATFGTDLFSDHAWDLLLAAYICEAEGAVMTISRMHARAGIPLVAGSRWIRALKAEGLLEYEDGGNMALVTTPFRLTSAAHQKFETYLSELSIASEQADRISLN</sequence>
<keyword evidence="3" id="KW-1185">Reference proteome</keyword>
<dbReference type="InterPro" id="IPR035965">
    <property type="entry name" value="PAS-like_dom_sf"/>
</dbReference>
<gene>
    <name evidence="2" type="ORF">ACFONA_06785</name>
</gene>
<accession>A0ABV7SSU4</accession>
<dbReference type="Gene3D" id="3.30.450.20">
    <property type="entry name" value="PAS domain"/>
    <property type="match status" value="1"/>
</dbReference>
<protein>
    <submittedName>
        <fullName evidence="2">PAS domain-containing protein</fullName>
    </submittedName>
</protein>
<evidence type="ECO:0000313" key="3">
    <source>
        <dbReference type="Proteomes" id="UP001595713"/>
    </source>
</evidence>
<dbReference type="InterPro" id="IPR013655">
    <property type="entry name" value="PAS_fold_3"/>
</dbReference>
<evidence type="ECO:0000259" key="1">
    <source>
        <dbReference type="Pfam" id="PF08447"/>
    </source>
</evidence>
<proteinExistence type="predicted"/>
<dbReference type="SUPFAM" id="SSF55785">
    <property type="entry name" value="PYP-like sensor domain (PAS domain)"/>
    <property type="match status" value="1"/>
</dbReference>
<dbReference type="Proteomes" id="UP001595713">
    <property type="component" value="Unassembled WGS sequence"/>
</dbReference>
<dbReference type="InterPro" id="IPR000014">
    <property type="entry name" value="PAS"/>
</dbReference>
<comment type="caution">
    <text evidence="2">The sequence shown here is derived from an EMBL/GenBank/DDBJ whole genome shotgun (WGS) entry which is preliminary data.</text>
</comment>